<dbReference type="SUPFAM" id="SSF48452">
    <property type="entry name" value="TPR-like"/>
    <property type="match status" value="2"/>
</dbReference>
<evidence type="ECO:0000256" key="2">
    <source>
        <dbReference type="ARBA" id="ARBA00038210"/>
    </source>
</evidence>
<gene>
    <name evidence="5" type="ORF">NKR19_g4455</name>
</gene>
<feature type="repeat" description="TPR" evidence="3">
    <location>
        <begin position="606"/>
        <end position="639"/>
    </location>
</feature>
<dbReference type="GO" id="GO:0007091">
    <property type="term" value="P:metaphase/anaphase transition of mitotic cell cycle"/>
    <property type="evidence" value="ECO:0007669"/>
    <property type="project" value="TreeGrafter"/>
</dbReference>
<dbReference type="EMBL" id="JANBVN010000055">
    <property type="protein sequence ID" value="KAJ9155782.1"/>
    <property type="molecule type" value="Genomic_DNA"/>
</dbReference>
<keyword evidence="6" id="KW-1185">Reference proteome</keyword>
<feature type="region of interest" description="Disordered" evidence="4">
    <location>
        <begin position="366"/>
        <end position="390"/>
    </location>
</feature>
<feature type="repeat" description="TPR" evidence="3">
    <location>
        <begin position="127"/>
        <end position="160"/>
    </location>
</feature>
<feature type="region of interest" description="Disordered" evidence="4">
    <location>
        <begin position="227"/>
        <end position="251"/>
    </location>
</feature>
<comment type="caution">
    <text evidence="5">The sequence shown here is derived from an EMBL/GenBank/DDBJ whole genome shotgun (WGS) entry which is preliminary data.</text>
</comment>
<feature type="repeat" description="TPR" evidence="3">
    <location>
        <begin position="674"/>
        <end position="707"/>
    </location>
</feature>
<dbReference type="Pfam" id="PF00515">
    <property type="entry name" value="TPR_1"/>
    <property type="match status" value="2"/>
</dbReference>
<sequence length="832" mass="91368">MAPNGAMVTALLKQTVFYHLDNYTYDNALFFAERLQAQDPRSGESAYILALCHLRLGDHQSAYEASKSAGYRGIHLGCAFVFAQACLQLDRCKDGITGLEKSRGLWANKSNLGKHSAAARVPYPDAAAVSCLLGKLYRAYDDKKKAISSFEEALKLNPFMWDAFTALCDMGVSVRIPNIFKANDTLLKNLDIDTSVPGGEQKEGTVANPLEPIHKKSALQSVVHDVNDPFSVPRSSSNQDAPSNSVIFSEPGENDFMSKIAAARSRLAASTGNVNGGDATETPPGHVSTGDAPAPRAAFSAEPPQAPARRARGATDQSMIDPAPRMSYRVGSKKREKTQDQPTELLADSTSSIFRGSGISIAATDRKRTVSGHPAHPSQTRLNQGEEPRRSARLNVFPKSNVPKPNSGAATIGAAASRELKKARPPISRISRPGSSGAGSNVGRVVSGNRKPLEENNGMDIDHAELPRIREAREAPAPTLAPAQKPPELDSVKVEEALRWILDLLKRLGSGYLLASQYQCQEALSTFDSVPRSHKDTPWVLAQMGKAQYEQANYPEAEKYFRRVRILAPTRLEDMEVYSTILWHLKSETDLSFLAHELVDSAWHSPQAWCTLGNAWSLAREPEQALKCFKRATQLDPKFAYAYTLQGHEHVLNEEYDKALLAYRHAVSADRRHYNAYYGIGKVYEKLGNYDKAFTHYTTASAIHPTNAVLICCIGTVLEKQKQTVHALQFFSKAAELAPKAALTRFKKARALLAMGQLEAAHRELMVLKDLAPDDARVHFLLGKLCKTMGDRKAAVRHFTIALSLDPKASQEIKAAIESLEDDDHLDDSMMQ</sequence>
<proteinExistence type="inferred from homology"/>
<evidence type="ECO:0000256" key="4">
    <source>
        <dbReference type="SAM" id="MobiDB-lite"/>
    </source>
</evidence>
<dbReference type="GO" id="GO:0005680">
    <property type="term" value="C:anaphase-promoting complex"/>
    <property type="evidence" value="ECO:0007669"/>
    <property type="project" value="TreeGrafter"/>
</dbReference>
<comment type="similarity">
    <text evidence="2">Belongs to the APC3/CDC27 family.</text>
</comment>
<accession>A0AA38RZ71</accession>
<feature type="repeat" description="TPR" evidence="3">
    <location>
        <begin position="776"/>
        <end position="809"/>
    </location>
</feature>
<evidence type="ECO:0000313" key="5">
    <source>
        <dbReference type="EMBL" id="KAJ9155782.1"/>
    </source>
</evidence>
<dbReference type="AlphaFoldDB" id="A0AA38RZ71"/>
<dbReference type="PANTHER" id="PTHR12558">
    <property type="entry name" value="CELL DIVISION CYCLE 16,23,27"/>
    <property type="match status" value="1"/>
</dbReference>
<dbReference type="InterPro" id="IPR011990">
    <property type="entry name" value="TPR-like_helical_dom_sf"/>
</dbReference>
<protein>
    <submittedName>
        <fullName evidence="5">TPR-like protein</fullName>
    </submittedName>
</protein>
<dbReference type="InterPro" id="IPR019734">
    <property type="entry name" value="TPR_rpt"/>
</dbReference>
<dbReference type="PROSITE" id="PS50293">
    <property type="entry name" value="TPR_REGION"/>
    <property type="match status" value="1"/>
</dbReference>
<dbReference type="SMART" id="SM00028">
    <property type="entry name" value="TPR"/>
    <property type="match status" value="7"/>
</dbReference>
<dbReference type="PROSITE" id="PS50005">
    <property type="entry name" value="TPR"/>
    <property type="match status" value="6"/>
</dbReference>
<evidence type="ECO:0000256" key="3">
    <source>
        <dbReference type="PROSITE-ProRule" id="PRU00339"/>
    </source>
</evidence>
<dbReference type="PANTHER" id="PTHR12558:SF13">
    <property type="entry name" value="CELL DIVISION CYCLE PROTEIN 27 HOMOLOG"/>
    <property type="match status" value="1"/>
</dbReference>
<keyword evidence="1 3" id="KW-0802">TPR repeat</keyword>
<evidence type="ECO:0000256" key="1">
    <source>
        <dbReference type="ARBA" id="ARBA00022803"/>
    </source>
</evidence>
<dbReference type="GO" id="GO:0005737">
    <property type="term" value="C:cytoplasm"/>
    <property type="evidence" value="ECO:0007669"/>
    <property type="project" value="TreeGrafter"/>
</dbReference>
<feature type="repeat" description="TPR" evidence="3">
    <location>
        <begin position="538"/>
        <end position="571"/>
    </location>
</feature>
<feature type="compositionally biased region" description="Low complexity" evidence="4">
    <location>
        <begin position="425"/>
        <end position="439"/>
    </location>
</feature>
<feature type="region of interest" description="Disordered" evidence="4">
    <location>
        <begin position="270"/>
        <end position="322"/>
    </location>
</feature>
<dbReference type="GO" id="GO:0031145">
    <property type="term" value="P:anaphase-promoting complex-dependent catabolic process"/>
    <property type="evidence" value="ECO:0007669"/>
    <property type="project" value="TreeGrafter"/>
</dbReference>
<dbReference type="GO" id="GO:0016567">
    <property type="term" value="P:protein ubiquitination"/>
    <property type="evidence" value="ECO:0007669"/>
    <property type="project" value="TreeGrafter"/>
</dbReference>
<dbReference type="Gene3D" id="1.25.40.10">
    <property type="entry name" value="Tetratricopeptide repeat domain"/>
    <property type="match status" value="4"/>
</dbReference>
<organism evidence="5 6">
    <name type="scientific">Coniochaeta hoffmannii</name>
    <dbReference type="NCBI Taxonomy" id="91930"/>
    <lineage>
        <taxon>Eukaryota</taxon>
        <taxon>Fungi</taxon>
        <taxon>Dikarya</taxon>
        <taxon>Ascomycota</taxon>
        <taxon>Pezizomycotina</taxon>
        <taxon>Sordariomycetes</taxon>
        <taxon>Sordariomycetidae</taxon>
        <taxon>Coniochaetales</taxon>
        <taxon>Coniochaetaceae</taxon>
        <taxon>Coniochaeta</taxon>
    </lineage>
</organism>
<feature type="compositionally biased region" description="Polar residues" evidence="4">
    <location>
        <begin position="233"/>
        <end position="247"/>
    </location>
</feature>
<dbReference type="GO" id="GO:0051301">
    <property type="term" value="P:cell division"/>
    <property type="evidence" value="ECO:0007669"/>
    <property type="project" value="TreeGrafter"/>
</dbReference>
<dbReference type="Pfam" id="PF13181">
    <property type="entry name" value="TPR_8"/>
    <property type="match status" value="1"/>
</dbReference>
<feature type="repeat" description="TPR" evidence="3">
    <location>
        <begin position="640"/>
        <end position="673"/>
    </location>
</feature>
<feature type="region of interest" description="Disordered" evidence="4">
    <location>
        <begin position="418"/>
        <end position="462"/>
    </location>
</feature>
<dbReference type="Pfam" id="PF12895">
    <property type="entry name" value="ANAPC3"/>
    <property type="match status" value="1"/>
</dbReference>
<dbReference type="Proteomes" id="UP001174691">
    <property type="component" value="Unassembled WGS sequence"/>
</dbReference>
<dbReference type="Pfam" id="PF14559">
    <property type="entry name" value="TPR_19"/>
    <property type="match status" value="1"/>
</dbReference>
<evidence type="ECO:0000313" key="6">
    <source>
        <dbReference type="Proteomes" id="UP001174691"/>
    </source>
</evidence>
<name>A0AA38RZ71_9PEZI</name>
<reference evidence="5" key="1">
    <citation type="submission" date="2022-07" db="EMBL/GenBank/DDBJ databases">
        <title>Fungi with potential for degradation of polypropylene.</title>
        <authorList>
            <person name="Gostincar C."/>
        </authorList>
    </citation>
    <scope>NUCLEOTIDE SEQUENCE</scope>
    <source>
        <strain evidence="5">EXF-13287</strain>
    </source>
</reference>